<keyword evidence="4" id="KW-1185">Reference proteome</keyword>
<dbReference type="PANTHER" id="PTHR11731:SF118">
    <property type="entry name" value="BLR1971 PROTEIN"/>
    <property type="match status" value="1"/>
</dbReference>
<evidence type="ECO:0000313" key="3">
    <source>
        <dbReference type="EMBL" id="MBJ3813172.1"/>
    </source>
</evidence>
<organism evidence="3 4">
    <name type="scientific">Streptomyces flavofungini</name>
    <dbReference type="NCBI Taxonomy" id="68200"/>
    <lineage>
        <taxon>Bacteria</taxon>
        <taxon>Bacillati</taxon>
        <taxon>Actinomycetota</taxon>
        <taxon>Actinomycetes</taxon>
        <taxon>Kitasatosporales</taxon>
        <taxon>Streptomycetaceae</taxon>
        <taxon>Streptomyces</taxon>
    </lineage>
</organism>
<reference evidence="3 4" key="1">
    <citation type="submission" date="2020-12" db="EMBL/GenBank/DDBJ databases">
        <title>Streptomyces typhae sp. nov., a novel endophytic actinomycete isolated from the root of cattail pollen (Typha angustifolia L.).</title>
        <authorList>
            <person name="Peng C."/>
            <person name="Liu C."/>
        </authorList>
    </citation>
    <scope>NUCLEOTIDE SEQUENCE [LARGE SCALE GENOMIC DNA]</scope>
    <source>
        <strain evidence="3 4">JCM 4753</strain>
    </source>
</reference>
<accession>A0ABS0XIW7</accession>
<dbReference type="InterPro" id="IPR029058">
    <property type="entry name" value="AB_hydrolase_fold"/>
</dbReference>
<comment type="caution">
    <text evidence="3">The sequence shown here is derived from an EMBL/GenBank/DDBJ whole genome shotgun (WGS) entry which is preliminary data.</text>
</comment>
<evidence type="ECO:0000259" key="2">
    <source>
        <dbReference type="Pfam" id="PF00930"/>
    </source>
</evidence>
<feature type="domain" description="Dipeptidylpeptidase IV N-terminal" evidence="2">
    <location>
        <begin position="135"/>
        <end position="456"/>
    </location>
</feature>
<sequence>MHATRLDGRVYETAERLLRHNRRDLVLGTNIRPRWIEDGSRFWYTVGTPEGKRFIQVDTKAGVRDVAFDHKRLAGALAKESGQEVDAAALPFFAVELTTGAVEFDAFGEHWRVSLDDYACRKTEGAPPGNPLEVPSPDRKFAVYRAGHDLRARSLDGSRDWALTSDGTEDVDYGASPDYLMYSTLLAKVGLPHLPPCVAWSPDGTRLLTHRTDNRGVRRTHLVDSAPAAGGEPRLLSQRYPHPGDDSSTVAEFVVIDIENGTVVTAQADPVGMSVMSPIFRRWAWWAEDGSAVYYLGWGQEGVHTLSLYRLDPESGEVRTVVSETGETRVEPAQRELQQPMVRLLSGGRELLWYSQRDGWGHLYLYGTDSGELRGQVTSGPWAVQEILRVDEERRVVHFIASGLVEEDPYRRTVCRVNLDGTGFAKVTDDAFDHVVTVAENGEFFIDSASTTDTPPTATVRDWDGKALVELERADITRLTACGWSAPERFRATGADGETEIYGLLYRPHGFDPSRRYPVIDHPHALPMDNRVSPSFDPGWYGYEAEALAALGFVVIAVDGAGTPGRGKEFHDATYGKLAAGLADHVSAVRELAATRPWMDLDRVGATGTSAGGFAALRALLDFPELFKVGVAESGMHDFRYLDKEHAEAYHGPFDEAAYAATSNVDIADRLEGKLLLLHGGLDDRVSPDLTLRLADALIAADKDFDLVIVPGADHMYFGYEHYVNRRKWDFLVRHLLGVEPPADYRLSPVPMDMEALAELFG</sequence>
<dbReference type="InterPro" id="IPR050278">
    <property type="entry name" value="Serine_Prot_S9B/DPPIV"/>
</dbReference>
<dbReference type="Proteomes" id="UP000634780">
    <property type="component" value="Unassembled WGS sequence"/>
</dbReference>
<dbReference type="SUPFAM" id="SSF82171">
    <property type="entry name" value="DPP6 N-terminal domain-like"/>
    <property type="match status" value="1"/>
</dbReference>
<evidence type="ECO:0000313" key="4">
    <source>
        <dbReference type="Proteomes" id="UP000634780"/>
    </source>
</evidence>
<dbReference type="Gene3D" id="2.140.10.30">
    <property type="entry name" value="Dipeptidylpeptidase IV, N-terminal domain"/>
    <property type="match status" value="1"/>
</dbReference>
<evidence type="ECO:0000259" key="1">
    <source>
        <dbReference type="Pfam" id="PF00326"/>
    </source>
</evidence>
<dbReference type="Pfam" id="PF00930">
    <property type="entry name" value="DPPIV_N"/>
    <property type="match status" value="1"/>
</dbReference>
<gene>
    <name evidence="3" type="ORF">JGB26_40005</name>
</gene>
<dbReference type="PANTHER" id="PTHR11731">
    <property type="entry name" value="PROTEASE FAMILY S9B,C DIPEPTIDYL-PEPTIDASE IV-RELATED"/>
    <property type="match status" value="1"/>
</dbReference>
<dbReference type="Gene3D" id="3.40.50.1820">
    <property type="entry name" value="alpha/beta hydrolase"/>
    <property type="match status" value="1"/>
</dbReference>
<dbReference type="EMBL" id="JAEKOZ010000053">
    <property type="protein sequence ID" value="MBJ3813172.1"/>
    <property type="molecule type" value="Genomic_DNA"/>
</dbReference>
<feature type="domain" description="Peptidase S9 prolyl oligopeptidase catalytic" evidence="1">
    <location>
        <begin position="543"/>
        <end position="736"/>
    </location>
</feature>
<dbReference type="Pfam" id="PF00326">
    <property type="entry name" value="Peptidase_S9"/>
    <property type="match status" value="1"/>
</dbReference>
<dbReference type="SUPFAM" id="SSF53474">
    <property type="entry name" value="alpha/beta-Hydrolases"/>
    <property type="match status" value="1"/>
</dbReference>
<proteinExistence type="predicted"/>
<dbReference type="InterPro" id="IPR002469">
    <property type="entry name" value="Peptidase_S9B_N"/>
</dbReference>
<name>A0ABS0XIW7_9ACTN</name>
<dbReference type="InterPro" id="IPR001375">
    <property type="entry name" value="Peptidase_S9_cat"/>
</dbReference>
<protein>
    <submittedName>
        <fullName evidence="3">DPP IV N-terminal domain-containing protein</fullName>
    </submittedName>
</protein>